<reference evidence="4" key="2">
    <citation type="submission" date="2020-08" db="EMBL/GenBank/DDBJ databases">
        <authorList>
            <person name="Lai Q."/>
        </authorList>
    </citation>
    <scope>NUCLEOTIDE SEQUENCE</scope>
    <source>
        <strain evidence="4">S27-2</strain>
    </source>
</reference>
<dbReference type="PANTHER" id="PTHR33755">
    <property type="entry name" value="TOXIN PARE1-RELATED"/>
    <property type="match status" value="1"/>
</dbReference>
<dbReference type="Gene3D" id="3.30.2310.20">
    <property type="entry name" value="RelE-like"/>
    <property type="match status" value="1"/>
</dbReference>
<gene>
    <name evidence="4" type="ORF">H8B19_04885</name>
</gene>
<comment type="similarity">
    <text evidence="1 3">Belongs to the RelE toxin family.</text>
</comment>
<evidence type="ECO:0000313" key="5">
    <source>
        <dbReference type="Proteomes" id="UP000601768"/>
    </source>
</evidence>
<comment type="caution">
    <text evidence="4">The sequence shown here is derived from an EMBL/GenBank/DDBJ whole genome shotgun (WGS) entry which is preliminary data.</text>
</comment>
<proteinExistence type="inferred from homology"/>
<protein>
    <recommendedName>
        <fullName evidence="3">Toxin</fullName>
    </recommendedName>
</protein>
<keyword evidence="5" id="KW-1185">Reference proteome</keyword>
<sequence length="100" mass="11840">MSLFSLTQLALHDLKEIARFTQHEWGREQRNNYLKQFDTSFNLLAQNPELGKVCDDIRQNYRKFPQGSHVIFYKVTSEQHILIVRILHKSMDVNPGRLII</sequence>
<dbReference type="EMBL" id="JACNEP010000003">
    <property type="protein sequence ID" value="MBC3765199.1"/>
    <property type="molecule type" value="Genomic_DNA"/>
</dbReference>
<accession>A0A8J6IRS1</accession>
<dbReference type="RefSeq" id="WP_186505676.1">
    <property type="nucleotide sequence ID" value="NZ_JACNEP010000003.1"/>
</dbReference>
<dbReference type="AlphaFoldDB" id="A0A8J6IRS1"/>
<dbReference type="InterPro" id="IPR051803">
    <property type="entry name" value="TA_system_RelE-like_toxin"/>
</dbReference>
<evidence type="ECO:0000256" key="3">
    <source>
        <dbReference type="PIRNR" id="PIRNR029218"/>
    </source>
</evidence>
<dbReference type="Pfam" id="PF05016">
    <property type="entry name" value="ParE_toxin"/>
    <property type="match status" value="1"/>
</dbReference>
<dbReference type="InterPro" id="IPR028344">
    <property type="entry name" value="ParE1/4"/>
</dbReference>
<dbReference type="InterPro" id="IPR035093">
    <property type="entry name" value="RelE/ParE_toxin_dom_sf"/>
</dbReference>
<dbReference type="PANTHER" id="PTHR33755:SF9">
    <property type="entry name" value="TOXIN PARE1"/>
    <property type="match status" value="1"/>
</dbReference>
<evidence type="ECO:0000313" key="4">
    <source>
        <dbReference type="EMBL" id="MBC3765199.1"/>
    </source>
</evidence>
<evidence type="ECO:0000256" key="1">
    <source>
        <dbReference type="ARBA" id="ARBA00006226"/>
    </source>
</evidence>
<organism evidence="4 5">
    <name type="scientific">Neptunicella marina</name>
    <dbReference type="NCBI Taxonomy" id="2125989"/>
    <lineage>
        <taxon>Bacteria</taxon>
        <taxon>Pseudomonadati</taxon>
        <taxon>Pseudomonadota</taxon>
        <taxon>Gammaproteobacteria</taxon>
        <taxon>Alteromonadales</taxon>
        <taxon>Alteromonadaceae</taxon>
        <taxon>Neptunicella</taxon>
    </lineage>
</organism>
<dbReference type="PIRSF" id="PIRSF029218">
    <property type="entry name" value="ParE"/>
    <property type="match status" value="1"/>
</dbReference>
<keyword evidence="2" id="KW-1277">Toxin-antitoxin system</keyword>
<name>A0A8J6IRS1_9ALTE</name>
<dbReference type="InterPro" id="IPR007712">
    <property type="entry name" value="RelE/ParE_toxin"/>
</dbReference>
<dbReference type="Proteomes" id="UP000601768">
    <property type="component" value="Unassembled WGS sequence"/>
</dbReference>
<evidence type="ECO:0000256" key="2">
    <source>
        <dbReference type="ARBA" id="ARBA00022649"/>
    </source>
</evidence>
<reference evidence="4" key="1">
    <citation type="journal article" date="2018" name="Int. J. Syst. Evol. Microbiol.">
        <title>Neptunicella marina gen. nov., sp. nov., isolated from surface seawater.</title>
        <authorList>
            <person name="Liu X."/>
            <person name="Lai Q."/>
            <person name="Du Y."/>
            <person name="Zhang X."/>
            <person name="Liu Z."/>
            <person name="Sun F."/>
            <person name="Shao Z."/>
        </authorList>
    </citation>
    <scope>NUCLEOTIDE SEQUENCE</scope>
    <source>
        <strain evidence="4">S27-2</strain>
    </source>
</reference>